<evidence type="ECO:0000256" key="4">
    <source>
        <dbReference type="ARBA" id="ARBA00022989"/>
    </source>
</evidence>
<comment type="subcellular location">
    <subcellularLocation>
        <location evidence="1">Membrane</location>
        <topology evidence="1">Multi-pass membrane protein</topology>
    </subcellularLocation>
</comment>
<feature type="transmembrane region" description="Helical" evidence="6">
    <location>
        <begin position="12"/>
        <end position="35"/>
    </location>
</feature>
<dbReference type="EMBL" id="VOQQ01000001">
    <property type="protein sequence ID" value="TXC63367.1"/>
    <property type="molecule type" value="Genomic_DNA"/>
</dbReference>
<dbReference type="AlphaFoldDB" id="A0A5C6TSN8"/>
<dbReference type="PANTHER" id="PTHR38459:SF1">
    <property type="entry name" value="PROPHAGE BACTOPRENOL-LINKED GLUCOSE TRANSLOCASE HOMOLOG"/>
    <property type="match status" value="1"/>
</dbReference>
<dbReference type="GO" id="GO:0000271">
    <property type="term" value="P:polysaccharide biosynthetic process"/>
    <property type="evidence" value="ECO:0007669"/>
    <property type="project" value="InterPro"/>
</dbReference>
<feature type="transmembrane region" description="Helical" evidence="6">
    <location>
        <begin position="108"/>
        <end position="127"/>
    </location>
</feature>
<feature type="transmembrane region" description="Helical" evidence="6">
    <location>
        <begin position="41"/>
        <end position="62"/>
    </location>
</feature>
<dbReference type="InterPro" id="IPR007267">
    <property type="entry name" value="GtrA_DPMS_TM"/>
</dbReference>
<evidence type="ECO:0000313" key="8">
    <source>
        <dbReference type="EMBL" id="TXC63367.1"/>
    </source>
</evidence>
<dbReference type="PANTHER" id="PTHR38459">
    <property type="entry name" value="PROPHAGE BACTOPRENOL-LINKED GLUCOSE TRANSLOCASE HOMOLOG"/>
    <property type="match status" value="1"/>
</dbReference>
<sequence length="134" mass="15275">MNFPTRYGEMALQLVRFGLAGVLLTLLVAGGYWIVATVLHVEPMIAFTLNFLVFTGLGYVLHSRFSFRGHGARDKAAQRTARFFMVNTLGFLTSQFFIWLLVKELGGPVWWSLIPIVFVTPLLTFSLNRWWVFA</sequence>
<accession>A0A5C6TSN8</accession>
<evidence type="ECO:0000256" key="1">
    <source>
        <dbReference type="ARBA" id="ARBA00004141"/>
    </source>
</evidence>
<reference evidence="8 9" key="1">
    <citation type="journal article" date="2015" name="J. Microbiol.">
        <title>Sphingosinicella ginsenosidimutans sp. nov., with ginsenoside converting activity.</title>
        <authorList>
            <person name="Kim J.K."/>
            <person name="Kang M.S."/>
            <person name="Park S.C."/>
            <person name="Kim K.M."/>
            <person name="Choi K."/>
            <person name="Yoon M.H."/>
            <person name="Im W.T."/>
        </authorList>
    </citation>
    <scope>NUCLEOTIDE SEQUENCE [LARGE SCALE GENOMIC DNA]</scope>
    <source>
        <strain evidence="8 9">BS-11</strain>
    </source>
</reference>
<comment type="caution">
    <text evidence="8">The sequence shown here is derived from an EMBL/GenBank/DDBJ whole genome shotgun (WGS) entry which is preliminary data.</text>
</comment>
<evidence type="ECO:0000313" key="9">
    <source>
        <dbReference type="Proteomes" id="UP000321249"/>
    </source>
</evidence>
<evidence type="ECO:0000259" key="7">
    <source>
        <dbReference type="Pfam" id="PF04138"/>
    </source>
</evidence>
<evidence type="ECO:0000256" key="5">
    <source>
        <dbReference type="ARBA" id="ARBA00023136"/>
    </source>
</evidence>
<dbReference type="InterPro" id="IPR051401">
    <property type="entry name" value="GtrA_CellWall_Glycosyl"/>
</dbReference>
<organism evidence="8 9">
    <name type="scientific">Allosphingosinicella ginsenosidimutans</name>
    <dbReference type="NCBI Taxonomy" id="1176539"/>
    <lineage>
        <taxon>Bacteria</taxon>
        <taxon>Pseudomonadati</taxon>
        <taxon>Pseudomonadota</taxon>
        <taxon>Alphaproteobacteria</taxon>
        <taxon>Sphingomonadales</taxon>
        <taxon>Sphingomonadaceae</taxon>
        <taxon>Allosphingosinicella</taxon>
    </lineage>
</organism>
<proteinExistence type="inferred from homology"/>
<protein>
    <submittedName>
        <fullName evidence="8">GtrA family protein</fullName>
    </submittedName>
</protein>
<keyword evidence="9" id="KW-1185">Reference proteome</keyword>
<feature type="transmembrane region" description="Helical" evidence="6">
    <location>
        <begin position="83"/>
        <end position="102"/>
    </location>
</feature>
<comment type="similarity">
    <text evidence="2">Belongs to the GtrA family.</text>
</comment>
<keyword evidence="5 6" id="KW-0472">Membrane</keyword>
<name>A0A5C6TSN8_9SPHN</name>
<evidence type="ECO:0000256" key="3">
    <source>
        <dbReference type="ARBA" id="ARBA00022692"/>
    </source>
</evidence>
<dbReference type="GO" id="GO:0005886">
    <property type="term" value="C:plasma membrane"/>
    <property type="evidence" value="ECO:0007669"/>
    <property type="project" value="TreeGrafter"/>
</dbReference>
<keyword evidence="4 6" id="KW-1133">Transmembrane helix</keyword>
<keyword evidence="3 6" id="KW-0812">Transmembrane</keyword>
<dbReference type="RefSeq" id="WP_147042777.1">
    <property type="nucleotide sequence ID" value="NZ_BAABIR010000003.1"/>
</dbReference>
<dbReference type="Proteomes" id="UP000321249">
    <property type="component" value="Unassembled WGS sequence"/>
</dbReference>
<dbReference type="Pfam" id="PF04138">
    <property type="entry name" value="GtrA_DPMS_TM"/>
    <property type="match status" value="1"/>
</dbReference>
<dbReference type="OrthoDB" id="8454931at2"/>
<feature type="domain" description="GtrA/DPMS transmembrane" evidence="7">
    <location>
        <begin position="16"/>
        <end position="133"/>
    </location>
</feature>
<evidence type="ECO:0000256" key="2">
    <source>
        <dbReference type="ARBA" id="ARBA00009399"/>
    </source>
</evidence>
<evidence type="ECO:0000256" key="6">
    <source>
        <dbReference type="SAM" id="Phobius"/>
    </source>
</evidence>
<gene>
    <name evidence="8" type="ORF">FRZ32_06655</name>
</gene>